<reference evidence="1 2" key="1">
    <citation type="submission" date="2014-05" db="EMBL/GenBank/DDBJ databases">
        <title>Genome Announcement of Sphingobium lucknowense F2.</title>
        <authorList>
            <person name="Lal R."/>
            <person name="Negi V."/>
            <person name="Lata P."/>
            <person name="Sangwan N."/>
            <person name="Gupta S.K."/>
            <person name="Rao D.L.N."/>
            <person name="Das S."/>
        </authorList>
    </citation>
    <scope>NUCLEOTIDE SEQUENCE [LARGE SCALE GENOMIC DNA]</scope>
    <source>
        <strain evidence="1 2">F2</strain>
    </source>
</reference>
<dbReference type="EMBL" id="JANF02000012">
    <property type="protein sequence ID" value="KER37638.1"/>
    <property type="molecule type" value="Genomic_DNA"/>
</dbReference>
<accession>A0A8E0WUD5</accession>
<dbReference type="Proteomes" id="UP000028135">
    <property type="component" value="Unassembled WGS sequence"/>
</dbReference>
<dbReference type="RefSeq" id="WP_020818290.1">
    <property type="nucleotide sequence ID" value="NZ_JANF02000012.1"/>
</dbReference>
<evidence type="ECO:0000313" key="2">
    <source>
        <dbReference type="Proteomes" id="UP000028135"/>
    </source>
</evidence>
<gene>
    <name evidence="1" type="ORF">AL00_04305</name>
</gene>
<evidence type="ECO:0000313" key="1">
    <source>
        <dbReference type="EMBL" id="KER37638.1"/>
    </source>
</evidence>
<comment type="caution">
    <text evidence="1">The sequence shown here is derived from an EMBL/GenBank/DDBJ whole genome shotgun (WGS) entry which is preliminary data.</text>
</comment>
<sequence>MIVVKIELWPFGEGILSEEIGRLEISNLTGGDVSDYAVAGHIAGDEGAGAPGFEFETAVEKHARKDGALSLLFKAIAASPAAQASKREYLDALLNAMDPSTFHGPDD</sequence>
<protein>
    <submittedName>
        <fullName evidence="1">Uncharacterized protein</fullName>
    </submittedName>
</protein>
<dbReference type="AlphaFoldDB" id="A0A8E0WUD5"/>
<name>A0A8E0WUD5_9SPHN</name>
<proteinExistence type="predicted"/>
<organism evidence="1 2">
    <name type="scientific">Sphingobium indicum F2</name>
    <dbReference type="NCBI Taxonomy" id="1450518"/>
    <lineage>
        <taxon>Bacteria</taxon>
        <taxon>Pseudomonadati</taxon>
        <taxon>Pseudomonadota</taxon>
        <taxon>Alphaproteobacteria</taxon>
        <taxon>Sphingomonadales</taxon>
        <taxon>Sphingomonadaceae</taxon>
        <taxon>Sphingobium</taxon>
    </lineage>
</organism>